<reference evidence="1" key="1">
    <citation type="submission" date="2020-05" db="EMBL/GenBank/DDBJ databases">
        <title>Large-scale comparative analyses of tick genomes elucidate their genetic diversity and vector capacities.</title>
        <authorList>
            <person name="Jia N."/>
            <person name="Wang J."/>
            <person name="Shi W."/>
            <person name="Du L."/>
            <person name="Sun Y."/>
            <person name="Zhan W."/>
            <person name="Jiang J."/>
            <person name="Wang Q."/>
            <person name="Zhang B."/>
            <person name="Ji P."/>
            <person name="Sakyi L.B."/>
            <person name="Cui X."/>
            <person name="Yuan T."/>
            <person name="Jiang B."/>
            <person name="Yang W."/>
            <person name="Lam T.T.-Y."/>
            <person name="Chang Q."/>
            <person name="Ding S."/>
            <person name="Wang X."/>
            <person name="Zhu J."/>
            <person name="Ruan X."/>
            <person name="Zhao L."/>
            <person name="Wei J."/>
            <person name="Que T."/>
            <person name="Du C."/>
            <person name="Cheng J."/>
            <person name="Dai P."/>
            <person name="Han X."/>
            <person name="Huang E."/>
            <person name="Gao Y."/>
            <person name="Liu J."/>
            <person name="Shao H."/>
            <person name="Ye R."/>
            <person name="Li L."/>
            <person name="Wei W."/>
            <person name="Wang X."/>
            <person name="Wang C."/>
            <person name="Yang T."/>
            <person name="Huo Q."/>
            <person name="Li W."/>
            <person name="Guo W."/>
            <person name="Chen H."/>
            <person name="Zhou L."/>
            <person name="Ni X."/>
            <person name="Tian J."/>
            <person name="Zhou Y."/>
            <person name="Sheng Y."/>
            <person name="Liu T."/>
            <person name="Pan Y."/>
            <person name="Xia L."/>
            <person name="Li J."/>
            <person name="Zhao F."/>
            <person name="Cao W."/>
        </authorList>
    </citation>
    <scope>NUCLEOTIDE SEQUENCE</scope>
    <source>
        <strain evidence="1">Hyas-2018</strain>
    </source>
</reference>
<organism evidence="1 2">
    <name type="scientific">Hyalomma asiaticum</name>
    <name type="common">Tick</name>
    <dbReference type="NCBI Taxonomy" id="266040"/>
    <lineage>
        <taxon>Eukaryota</taxon>
        <taxon>Metazoa</taxon>
        <taxon>Ecdysozoa</taxon>
        <taxon>Arthropoda</taxon>
        <taxon>Chelicerata</taxon>
        <taxon>Arachnida</taxon>
        <taxon>Acari</taxon>
        <taxon>Parasitiformes</taxon>
        <taxon>Ixodida</taxon>
        <taxon>Ixodoidea</taxon>
        <taxon>Ixodidae</taxon>
        <taxon>Hyalomminae</taxon>
        <taxon>Hyalomma</taxon>
    </lineage>
</organism>
<name>A0ACB7RN52_HYAAI</name>
<accession>A0ACB7RN52</accession>
<evidence type="ECO:0000313" key="2">
    <source>
        <dbReference type="Proteomes" id="UP000821845"/>
    </source>
</evidence>
<comment type="caution">
    <text evidence="1">The sequence shown here is derived from an EMBL/GenBank/DDBJ whole genome shotgun (WGS) entry which is preliminary data.</text>
</comment>
<protein>
    <submittedName>
        <fullName evidence="1">Uncharacterized protein</fullName>
    </submittedName>
</protein>
<dbReference type="EMBL" id="CM023489">
    <property type="protein sequence ID" value="KAH6922864.1"/>
    <property type="molecule type" value="Genomic_DNA"/>
</dbReference>
<keyword evidence="2" id="KW-1185">Reference proteome</keyword>
<gene>
    <name evidence="1" type="ORF">HPB50_019923</name>
</gene>
<dbReference type="Proteomes" id="UP000821845">
    <property type="component" value="Chromosome 9"/>
</dbReference>
<evidence type="ECO:0000313" key="1">
    <source>
        <dbReference type="EMBL" id="KAH6922864.1"/>
    </source>
</evidence>
<sequence>MRTLPGLSLKTIVQQEIKPRRPNYYIFTGVLASSYGTTLVAQYQRSIVWLDGIGILGHIVEDDRNWSSGRIMPPTFWVNLDMPDHAYRYYMYCKNTNYQFGFQSTEPVGPYYVSKKEERFISFDDSRSLGIKLCRGRKKMVDIRYGLIVYDTEMDDPTNQCGMGTYPRLKFLRRLIDFFLKNFTSPDAFEACQQLT</sequence>
<proteinExistence type="predicted"/>